<organism evidence="1 2">
    <name type="scientific">Stylosanthes scabra</name>
    <dbReference type="NCBI Taxonomy" id="79078"/>
    <lineage>
        <taxon>Eukaryota</taxon>
        <taxon>Viridiplantae</taxon>
        <taxon>Streptophyta</taxon>
        <taxon>Embryophyta</taxon>
        <taxon>Tracheophyta</taxon>
        <taxon>Spermatophyta</taxon>
        <taxon>Magnoliopsida</taxon>
        <taxon>eudicotyledons</taxon>
        <taxon>Gunneridae</taxon>
        <taxon>Pentapetalae</taxon>
        <taxon>rosids</taxon>
        <taxon>fabids</taxon>
        <taxon>Fabales</taxon>
        <taxon>Fabaceae</taxon>
        <taxon>Papilionoideae</taxon>
        <taxon>50 kb inversion clade</taxon>
        <taxon>dalbergioids sensu lato</taxon>
        <taxon>Dalbergieae</taxon>
        <taxon>Pterocarpus clade</taxon>
        <taxon>Stylosanthes</taxon>
    </lineage>
</organism>
<gene>
    <name evidence="1" type="ORF">PIB30_092431</name>
</gene>
<comment type="caution">
    <text evidence="1">The sequence shown here is derived from an EMBL/GenBank/DDBJ whole genome shotgun (WGS) entry which is preliminary data.</text>
</comment>
<evidence type="ECO:0000313" key="2">
    <source>
        <dbReference type="Proteomes" id="UP001341840"/>
    </source>
</evidence>
<evidence type="ECO:0000313" key="1">
    <source>
        <dbReference type="EMBL" id="MED6225296.1"/>
    </source>
</evidence>
<protein>
    <submittedName>
        <fullName evidence="1">Uncharacterized protein</fullName>
    </submittedName>
</protein>
<sequence length="149" mass="16144">MSGSLRRAVVGGDIAAVVVAGIGGVVAHAASYQNLSHSQARIEASCGLYPHSLADTIAHPWNSNGFHDFSRDFVDCARKTKFAFSAQALCYKNDTVRYQDLNSYIISFDNGMNKNCSGCGDLRIVAGWKNIVDDEFLPAPSQRKKLLSS</sequence>
<keyword evidence="2" id="KW-1185">Reference proteome</keyword>
<reference evidence="1 2" key="1">
    <citation type="journal article" date="2023" name="Plants (Basel)">
        <title>Bridging the Gap: Combining Genomics and Transcriptomics Approaches to Understand Stylosanthes scabra, an Orphan Legume from the Brazilian Caatinga.</title>
        <authorList>
            <person name="Ferreira-Neto J.R.C."/>
            <person name="da Silva M.D."/>
            <person name="Binneck E."/>
            <person name="de Melo N.F."/>
            <person name="da Silva R.H."/>
            <person name="de Melo A.L.T.M."/>
            <person name="Pandolfi V."/>
            <person name="Bustamante F.O."/>
            <person name="Brasileiro-Vidal A.C."/>
            <person name="Benko-Iseppon A.M."/>
        </authorList>
    </citation>
    <scope>NUCLEOTIDE SEQUENCE [LARGE SCALE GENOMIC DNA]</scope>
    <source>
        <tissue evidence="1">Leaves</tissue>
    </source>
</reference>
<name>A0ABU6ZU46_9FABA</name>
<accession>A0ABU6ZU46</accession>
<dbReference type="Proteomes" id="UP001341840">
    <property type="component" value="Unassembled WGS sequence"/>
</dbReference>
<proteinExistence type="predicted"/>
<dbReference type="EMBL" id="JASCZI010273766">
    <property type="protein sequence ID" value="MED6225296.1"/>
    <property type="molecule type" value="Genomic_DNA"/>
</dbReference>